<dbReference type="Pfam" id="PF00005">
    <property type="entry name" value="ABC_tran"/>
    <property type="match status" value="1"/>
</dbReference>
<comment type="caution">
    <text evidence="6">The sequence shown here is derived from an EMBL/GenBank/DDBJ whole genome shotgun (WGS) entry which is preliminary data.</text>
</comment>
<sequence length="295" mass="31441">MGAAVEFCAVTVRRTGRDLVRDVSFRVPAGTVHAVLGHNGAGKTTLMRALADQIPLRRGSITSTGTATVLFASSAMPPELAVHDILEHRRRCEGATRDTVAVAVTTCAIGGFLDRRFGRLSTGMAQRVAIACALIADSPIIVLDEPTTGLDPQGVDALMQVLTTLRAGGRTVMICSHDLARLEYVCNGVTCLRDGRVTADGPVAQVASAVEVPGHLLRTGDDQLACRLLGEAGLTATSTERGVHVAASARLPAVVRTLAGHVELMESTVDTSLFERIYRRYAAAPEHRSTRRRRR</sequence>
<evidence type="ECO:0000256" key="3">
    <source>
        <dbReference type="ARBA" id="ARBA00022741"/>
    </source>
</evidence>
<dbReference type="GO" id="GO:0016887">
    <property type="term" value="F:ATP hydrolysis activity"/>
    <property type="evidence" value="ECO:0007669"/>
    <property type="project" value="InterPro"/>
</dbReference>
<dbReference type="InterPro" id="IPR003439">
    <property type="entry name" value="ABC_transporter-like_ATP-bd"/>
</dbReference>
<dbReference type="SMART" id="SM00382">
    <property type="entry name" value="AAA"/>
    <property type="match status" value="1"/>
</dbReference>
<dbReference type="AlphaFoldDB" id="A0A7X6KTZ0"/>
<evidence type="ECO:0000259" key="5">
    <source>
        <dbReference type="PROSITE" id="PS50893"/>
    </source>
</evidence>
<evidence type="ECO:0000313" key="7">
    <source>
        <dbReference type="Proteomes" id="UP000581206"/>
    </source>
</evidence>
<evidence type="ECO:0000313" key="6">
    <source>
        <dbReference type="EMBL" id="NKY22261.1"/>
    </source>
</evidence>
<feature type="domain" description="ABC transporter" evidence="5">
    <location>
        <begin position="5"/>
        <end position="219"/>
    </location>
</feature>
<proteinExistence type="inferred from homology"/>
<evidence type="ECO:0000256" key="2">
    <source>
        <dbReference type="ARBA" id="ARBA00022448"/>
    </source>
</evidence>
<dbReference type="PROSITE" id="PS50893">
    <property type="entry name" value="ABC_TRANSPORTER_2"/>
    <property type="match status" value="1"/>
</dbReference>
<dbReference type="InterPro" id="IPR027417">
    <property type="entry name" value="P-loop_NTPase"/>
</dbReference>
<gene>
    <name evidence="6" type="ORF">HGA03_06230</name>
</gene>
<dbReference type="InterPro" id="IPR003593">
    <property type="entry name" value="AAA+_ATPase"/>
</dbReference>
<evidence type="ECO:0000256" key="4">
    <source>
        <dbReference type="ARBA" id="ARBA00022840"/>
    </source>
</evidence>
<dbReference type="GO" id="GO:0005524">
    <property type="term" value="F:ATP binding"/>
    <property type="evidence" value="ECO:0007669"/>
    <property type="project" value="UniProtKB-KW"/>
</dbReference>
<dbReference type="SUPFAM" id="SSF52540">
    <property type="entry name" value="P-loop containing nucleoside triphosphate hydrolases"/>
    <property type="match status" value="1"/>
</dbReference>
<name>A0A7X6KTZ0_9CELL</name>
<dbReference type="EMBL" id="JAAXOX010000002">
    <property type="protein sequence ID" value="NKY22261.1"/>
    <property type="molecule type" value="Genomic_DNA"/>
</dbReference>
<dbReference type="PANTHER" id="PTHR43335">
    <property type="entry name" value="ABC TRANSPORTER, ATP-BINDING PROTEIN"/>
    <property type="match status" value="1"/>
</dbReference>
<reference evidence="6 7" key="1">
    <citation type="submission" date="2020-04" db="EMBL/GenBank/DDBJ databases">
        <title>MicrobeNet Type strains.</title>
        <authorList>
            <person name="Nicholson A.C."/>
        </authorList>
    </citation>
    <scope>NUCLEOTIDE SEQUENCE [LARGE SCALE GENOMIC DNA]</scope>
    <source>
        <strain evidence="6 7">ATCC BAA-788</strain>
    </source>
</reference>
<organism evidence="6 7">
    <name type="scientific">Cellulomonas denverensis</name>
    <dbReference type="NCBI Taxonomy" id="264297"/>
    <lineage>
        <taxon>Bacteria</taxon>
        <taxon>Bacillati</taxon>
        <taxon>Actinomycetota</taxon>
        <taxon>Actinomycetes</taxon>
        <taxon>Micrococcales</taxon>
        <taxon>Cellulomonadaceae</taxon>
        <taxon>Cellulomonas</taxon>
    </lineage>
</organism>
<accession>A0A7X6KTZ0</accession>
<evidence type="ECO:0000256" key="1">
    <source>
        <dbReference type="ARBA" id="ARBA00005417"/>
    </source>
</evidence>
<dbReference type="Proteomes" id="UP000581206">
    <property type="component" value="Unassembled WGS sequence"/>
</dbReference>
<keyword evidence="7" id="KW-1185">Reference proteome</keyword>
<dbReference type="CDD" id="cd03230">
    <property type="entry name" value="ABC_DR_subfamily_A"/>
    <property type="match status" value="1"/>
</dbReference>
<dbReference type="RefSeq" id="WP_168629361.1">
    <property type="nucleotide sequence ID" value="NZ_BONL01000027.1"/>
</dbReference>
<dbReference type="Gene3D" id="3.40.50.300">
    <property type="entry name" value="P-loop containing nucleotide triphosphate hydrolases"/>
    <property type="match status" value="1"/>
</dbReference>
<dbReference type="PANTHER" id="PTHR43335:SF4">
    <property type="entry name" value="ABC TRANSPORTER, ATP-BINDING PROTEIN"/>
    <property type="match status" value="1"/>
</dbReference>
<comment type="similarity">
    <text evidence="1">Belongs to the ABC transporter superfamily.</text>
</comment>
<keyword evidence="2" id="KW-0813">Transport</keyword>
<keyword evidence="4 6" id="KW-0067">ATP-binding</keyword>
<keyword evidence="3" id="KW-0547">Nucleotide-binding</keyword>
<protein>
    <submittedName>
        <fullName evidence="6">ABC transporter ATP-binding protein</fullName>
    </submittedName>
</protein>